<dbReference type="PANTHER" id="PTHR11132">
    <property type="entry name" value="SOLUTE CARRIER FAMILY 35"/>
    <property type="match status" value="1"/>
</dbReference>
<feature type="compositionally biased region" description="Low complexity" evidence="5">
    <location>
        <begin position="346"/>
        <end position="356"/>
    </location>
</feature>
<feature type="transmembrane region" description="Helical" evidence="6">
    <location>
        <begin position="160"/>
        <end position="179"/>
    </location>
</feature>
<accession>A0A7S2ZCE5</accession>
<dbReference type="EMBL" id="HBHW01004770">
    <property type="protein sequence ID" value="CAE0035569.1"/>
    <property type="molecule type" value="Transcribed_RNA"/>
</dbReference>
<organism evidence="8">
    <name type="scientific">Rhodosorus marinus</name>
    <dbReference type="NCBI Taxonomy" id="101924"/>
    <lineage>
        <taxon>Eukaryota</taxon>
        <taxon>Rhodophyta</taxon>
        <taxon>Stylonematophyceae</taxon>
        <taxon>Stylonematales</taxon>
        <taxon>Stylonemataceae</taxon>
        <taxon>Rhodosorus</taxon>
    </lineage>
</organism>
<feature type="transmembrane region" description="Helical" evidence="6">
    <location>
        <begin position="232"/>
        <end position="250"/>
    </location>
</feature>
<dbReference type="GO" id="GO:0016020">
    <property type="term" value="C:membrane"/>
    <property type="evidence" value="ECO:0007669"/>
    <property type="project" value="UniProtKB-SubCell"/>
</dbReference>
<keyword evidence="4 6" id="KW-0472">Membrane</keyword>
<evidence type="ECO:0000256" key="1">
    <source>
        <dbReference type="ARBA" id="ARBA00004141"/>
    </source>
</evidence>
<gene>
    <name evidence="8" type="ORF">RMAR00112_LOCUS3515</name>
</gene>
<evidence type="ECO:0000256" key="6">
    <source>
        <dbReference type="SAM" id="Phobius"/>
    </source>
</evidence>
<evidence type="ECO:0000256" key="5">
    <source>
        <dbReference type="SAM" id="MobiDB-lite"/>
    </source>
</evidence>
<feature type="domain" description="Sugar phosphate transporter" evidence="7">
    <location>
        <begin position="26"/>
        <end position="305"/>
    </location>
</feature>
<feature type="transmembrane region" description="Helical" evidence="6">
    <location>
        <begin position="81"/>
        <end position="100"/>
    </location>
</feature>
<comment type="subcellular location">
    <subcellularLocation>
        <location evidence="1">Membrane</location>
        <topology evidence="1">Multi-pass membrane protein</topology>
    </subcellularLocation>
</comment>
<evidence type="ECO:0000259" key="7">
    <source>
        <dbReference type="Pfam" id="PF03151"/>
    </source>
</evidence>
<evidence type="ECO:0000313" key="8">
    <source>
        <dbReference type="EMBL" id="CAE0035569.1"/>
    </source>
</evidence>
<keyword evidence="3 6" id="KW-1133">Transmembrane helix</keyword>
<proteinExistence type="predicted"/>
<name>A0A7S2ZCE5_9RHOD</name>
<feature type="transmembrane region" description="Helical" evidence="6">
    <location>
        <begin position="12"/>
        <end position="34"/>
    </location>
</feature>
<feature type="transmembrane region" description="Helical" evidence="6">
    <location>
        <begin position="191"/>
        <end position="212"/>
    </location>
</feature>
<feature type="transmembrane region" description="Helical" evidence="6">
    <location>
        <begin position="46"/>
        <end position="69"/>
    </location>
</feature>
<dbReference type="AlphaFoldDB" id="A0A7S2ZCE5"/>
<dbReference type="InterPro" id="IPR050186">
    <property type="entry name" value="TPT_transporter"/>
</dbReference>
<evidence type="ECO:0000256" key="2">
    <source>
        <dbReference type="ARBA" id="ARBA00022692"/>
    </source>
</evidence>
<protein>
    <recommendedName>
        <fullName evidence="7">Sugar phosphate transporter domain-containing protein</fullName>
    </recommendedName>
</protein>
<evidence type="ECO:0000256" key="3">
    <source>
        <dbReference type="ARBA" id="ARBA00022989"/>
    </source>
</evidence>
<dbReference type="InterPro" id="IPR004853">
    <property type="entry name" value="Sugar_P_trans_dom"/>
</dbReference>
<feature type="transmembrane region" description="Helical" evidence="6">
    <location>
        <begin position="137"/>
        <end position="154"/>
    </location>
</feature>
<dbReference type="Pfam" id="PF03151">
    <property type="entry name" value="TPT"/>
    <property type="match status" value="1"/>
</dbReference>
<evidence type="ECO:0000256" key="4">
    <source>
        <dbReference type="ARBA" id="ARBA00023136"/>
    </source>
</evidence>
<keyword evidence="2 6" id="KW-0812">Transmembrane</keyword>
<reference evidence="8" key="1">
    <citation type="submission" date="2021-01" db="EMBL/GenBank/DDBJ databases">
        <authorList>
            <person name="Corre E."/>
            <person name="Pelletier E."/>
            <person name="Niang G."/>
            <person name="Scheremetjew M."/>
            <person name="Finn R."/>
            <person name="Kale V."/>
            <person name="Holt S."/>
            <person name="Cochrane G."/>
            <person name="Meng A."/>
            <person name="Brown T."/>
            <person name="Cohen L."/>
        </authorList>
    </citation>
    <scope>NUCLEOTIDE SEQUENCE</scope>
    <source>
        <strain evidence="8">CCMP 769</strain>
    </source>
</reference>
<feature type="region of interest" description="Disordered" evidence="5">
    <location>
        <begin position="318"/>
        <end position="369"/>
    </location>
</feature>
<feature type="transmembrane region" description="Helical" evidence="6">
    <location>
        <begin position="112"/>
        <end position="130"/>
    </location>
</feature>
<sequence length="369" mass="39752">MKAFEKFRGLALGNFYVPLVVFAYGFSSLSGVFVNKACLSAYGFGYPLPLLLLQLSVAVVLVNILQWLGLIEIHKKPFKELTFLFIPATLLILNVSVGLYALKLVNIPMFSAFRRLSAINVMILEYFVLGKVESTRVMATVIFMVFGSFVAALGDVTFDPAGYALVFLNNLITGGNLVYIKKAQQVTGLKALSLFYYVSLFALPICLVLGLLSGELSIAVRRVVSDESLHSTGFIVALCLSALSAFMVNYTTNLCTAATSALTTAITGQTKNVLQTVLGIFTWGYEVTIMNICGLFLALSGSTLFAWVKYNEKTASETPVAAENESLTKAEEEADMNGVEQGARKGSSSLSPLSGGTDPAKESPPVKNV</sequence>